<organism evidence="2 3">
    <name type="scientific">Pyrinomonas methylaliphatogenes</name>
    <dbReference type="NCBI Taxonomy" id="454194"/>
    <lineage>
        <taxon>Bacteria</taxon>
        <taxon>Pseudomonadati</taxon>
        <taxon>Acidobacteriota</taxon>
        <taxon>Blastocatellia</taxon>
        <taxon>Blastocatellales</taxon>
        <taxon>Pyrinomonadaceae</taxon>
        <taxon>Pyrinomonas</taxon>
    </lineage>
</organism>
<evidence type="ECO:0000313" key="2">
    <source>
        <dbReference type="EMBL" id="CDM66897.1"/>
    </source>
</evidence>
<dbReference type="SUPFAM" id="SSF56925">
    <property type="entry name" value="OMPA-like"/>
    <property type="match status" value="1"/>
</dbReference>
<proteinExistence type="predicted"/>
<dbReference type="Proteomes" id="UP000031518">
    <property type="component" value="Unassembled WGS sequence"/>
</dbReference>
<dbReference type="OrthoDB" id="102557at2"/>
<dbReference type="EMBL" id="CBXV010000008">
    <property type="protein sequence ID" value="CDM66897.1"/>
    <property type="molecule type" value="Genomic_DNA"/>
</dbReference>
<protein>
    <submittedName>
        <fullName evidence="2">Opacity protein</fullName>
    </submittedName>
</protein>
<keyword evidence="3" id="KW-1185">Reference proteome</keyword>
<reference evidence="2 3" key="1">
    <citation type="submission" date="2013-12" db="EMBL/GenBank/DDBJ databases">
        <authorList>
            <person name="Stott M."/>
        </authorList>
    </citation>
    <scope>NUCLEOTIDE SEQUENCE [LARGE SCALE GENOMIC DNA]</scope>
    <source>
        <strain evidence="2 3">K22</strain>
    </source>
</reference>
<evidence type="ECO:0000256" key="1">
    <source>
        <dbReference type="SAM" id="SignalP"/>
    </source>
</evidence>
<name>A0A0B6X1M1_9BACT</name>
<gene>
    <name evidence="2" type="ORF">PYK22_02938</name>
</gene>
<dbReference type="InterPro" id="IPR011250">
    <property type="entry name" value="OMP/PagP_B-barrel"/>
</dbReference>
<dbReference type="Gene3D" id="2.40.160.20">
    <property type="match status" value="1"/>
</dbReference>
<feature type="signal peptide" evidence="1">
    <location>
        <begin position="1"/>
        <end position="20"/>
    </location>
</feature>
<keyword evidence="1" id="KW-0732">Signal</keyword>
<evidence type="ECO:0000313" key="3">
    <source>
        <dbReference type="Proteomes" id="UP000031518"/>
    </source>
</evidence>
<accession>A0A0B6X1M1</accession>
<dbReference type="RefSeq" id="WP_041978399.1">
    <property type="nucleotide sequence ID" value="NZ_CBXV010000008.1"/>
</dbReference>
<dbReference type="AlphaFoldDB" id="A0A0B6X1M1"/>
<sequence length="230" mass="25469" precursor="true">MRRVLLLVLSSLLLVPVTFAQSASRADNKPRTEFFIGYSYLRADGLPNLQDNTFSDPKFGERAGVHGIDTSVTRFITPRFGITGDFSFNQNDRALTLSNGTGNFETRISSALVGPTFKFVNDSRLSPFVRALFGLANTRFDAEQQLTLGSSSQRNTLQTSANDFAMALGGGLDVRLSNRVDLRVLQIDYNPIFLQDRSVNVLNGAGLIQPQRLIGQRQDNLRLSFGVVFR</sequence>
<feature type="chain" id="PRO_5002111042" evidence="1">
    <location>
        <begin position="21"/>
        <end position="230"/>
    </location>
</feature>
<reference evidence="2 3" key="2">
    <citation type="submission" date="2015-01" db="EMBL/GenBank/DDBJ databases">
        <title>Complete genome sequence of Pyrinomonas methylaliphatogenes type strain K22T.</title>
        <authorList>
            <person name="Lee K.C.Y."/>
            <person name="Power J.F."/>
            <person name="Dunfield P.F."/>
            <person name="Morgan X.C."/>
            <person name="Huttenhower C."/>
            <person name="Stott M.B."/>
        </authorList>
    </citation>
    <scope>NUCLEOTIDE SEQUENCE [LARGE SCALE GENOMIC DNA]</scope>
    <source>
        <strain evidence="2 3">K22</strain>
    </source>
</reference>